<keyword evidence="6" id="KW-0423">Lactose metabolism</keyword>
<dbReference type="Pfam" id="PF00294">
    <property type="entry name" value="PfkB"/>
    <property type="match status" value="1"/>
</dbReference>
<dbReference type="EC" id="2.7.1.144" evidence="6"/>
<dbReference type="SUPFAM" id="SSF53613">
    <property type="entry name" value="Ribokinase-like"/>
    <property type="match status" value="1"/>
</dbReference>
<dbReference type="CDD" id="cd01164">
    <property type="entry name" value="FruK_PfkB_like"/>
    <property type="match status" value="1"/>
</dbReference>
<gene>
    <name evidence="8" type="ORF">H8S07_13840</name>
</gene>
<dbReference type="InterPro" id="IPR011611">
    <property type="entry name" value="PfkB_dom"/>
</dbReference>
<accession>A0ABR7EY78</accession>
<keyword evidence="5 6" id="KW-0067">ATP-binding</keyword>
<comment type="pathway">
    <text evidence="6">Carbohydrate metabolism; D-tagatose 6-phosphate degradation; D-glyceraldehyde 3-phosphate and glycerone phosphate from D-tagatose 6-phosphate: step 1/2.</text>
</comment>
<organism evidence="8 9">
    <name type="scientific">Dorea hominis</name>
    <dbReference type="NCBI Taxonomy" id="2763040"/>
    <lineage>
        <taxon>Bacteria</taxon>
        <taxon>Bacillati</taxon>
        <taxon>Bacillota</taxon>
        <taxon>Clostridia</taxon>
        <taxon>Lachnospirales</taxon>
        <taxon>Lachnospiraceae</taxon>
        <taxon>Dorea</taxon>
    </lineage>
</organism>
<evidence type="ECO:0000256" key="1">
    <source>
        <dbReference type="ARBA" id="ARBA00005380"/>
    </source>
</evidence>
<dbReference type="PANTHER" id="PTHR46566">
    <property type="entry name" value="1-PHOSPHOFRUCTOKINASE-RELATED"/>
    <property type="match status" value="1"/>
</dbReference>
<name>A0ABR7EY78_9FIRM</name>
<evidence type="ECO:0000256" key="5">
    <source>
        <dbReference type="ARBA" id="ARBA00022840"/>
    </source>
</evidence>
<comment type="catalytic activity">
    <reaction evidence="6">
        <text>D-tagatofuranose 6-phosphate + ATP = D-tagatofuranose 1,6-bisphosphate + ADP + H(+)</text>
        <dbReference type="Rhea" id="RHEA:12420"/>
        <dbReference type="ChEBI" id="CHEBI:15378"/>
        <dbReference type="ChEBI" id="CHEBI:30616"/>
        <dbReference type="ChEBI" id="CHEBI:58694"/>
        <dbReference type="ChEBI" id="CHEBI:58695"/>
        <dbReference type="ChEBI" id="CHEBI:456216"/>
        <dbReference type="EC" id="2.7.1.144"/>
    </reaction>
</comment>
<dbReference type="PIRSF" id="PIRSF000535">
    <property type="entry name" value="1PFK/6PFK/LacC"/>
    <property type="match status" value="1"/>
</dbReference>
<reference evidence="8 9" key="1">
    <citation type="submission" date="2020-08" db="EMBL/GenBank/DDBJ databases">
        <title>Genome public.</title>
        <authorList>
            <person name="Liu C."/>
            <person name="Sun Q."/>
        </authorList>
    </citation>
    <scope>NUCLEOTIDE SEQUENCE [LARGE SCALE GENOMIC DNA]</scope>
    <source>
        <strain evidence="8 9">NSJ-36</strain>
    </source>
</reference>
<evidence type="ECO:0000313" key="9">
    <source>
        <dbReference type="Proteomes" id="UP000647235"/>
    </source>
</evidence>
<dbReference type="RefSeq" id="WP_186856231.1">
    <property type="nucleotide sequence ID" value="NZ_JACOOY010000026.1"/>
</dbReference>
<evidence type="ECO:0000256" key="6">
    <source>
        <dbReference type="PIRNR" id="PIRNR000535"/>
    </source>
</evidence>
<evidence type="ECO:0000256" key="4">
    <source>
        <dbReference type="ARBA" id="ARBA00022777"/>
    </source>
</evidence>
<evidence type="ECO:0000259" key="7">
    <source>
        <dbReference type="Pfam" id="PF00294"/>
    </source>
</evidence>
<comment type="caution">
    <text evidence="8">The sequence shown here is derived from an EMBL/GenBank/DDBJ whole genome shotgun (WGS) entry which is preliminary data.</text>
</comment>
<dbReference type="InterPro" id="IPR029056">
    <property type="entry name" value="Ribokinase-like"/>
</dbReference>
<protein>
    <recommendedName>
        <fullName evidence="6">Tagatose-6-phosphate kinase</fullName>
        <ecNumber evidence="6">2.7.1.144</ecNumber>
    </recommendedName>
</protein>
<keyword evidence="3 6" id="KW-0547">Nucleotide-binding</keyword>
<keyword evidence="9" id="KW-1185">Reference proteome</keyword>
<comment type="similarity">
    <text evidence="6">Belongs to the carbohydrate kinase PfkB family. LacC subfamily.</text>
</comment>
<keyword evidence="4" id="KW-0418">Kinase</keyword>
<evidence type="ECO:0000256" key="2">
    <source>
        <dbReference type="ARBA" id="ARBA00022679"/>
    </source>
</evidence>
<dbReference type="PANTHER" id="PTHR46566:SF2">
    <property type="entry name" value="ATP-DEPENDENT 6-PHOSPHOFRUCTOKINASE ISOZYME 2"/>
    <property type="match status" value="1"/>
</dbReference>
<feature type="domain" description="Carbohydrate kinase PfkB" evidence="7">
    <location>
        <begin position="8"/>
        <end position="290"/>
    </location>
</feature>
<dbReference type="Proteomes" id="UP000647235">
    <property type="component" value="Unassembled WGS sequence"/>
</dbReference>
<comment type="similarity">
    <text evidence="1">Belongs to the carbohydrate kinase pfkB family.</text>
</comment>
<proteinExistence type="inferred from homology"/>
<sequence>MIHTLTLNPAIDRILYLSRFDKNITNRIQKTVDTIGGKGTHVSINLKILGKENTAFGISHGKSGQKVINMLNEYGIEVRFKHYDDGSRETRTNYLIIEDTGDCTIAAERGVTLKTEELNELLEDMKATIQPGDYLIFSGDASNSPDPSVYNKILEMFRDRDLKFFLDTSGKSLKECIRETPYMIKPNLDELSTLAGHPIAEDDASIVEAIESLDSYNVPIIAVSLGGDGSIVKAPEGYYRVHPPKVNVQNTIGCGDCFLSGFVYGLSEGYSIKDTIRIATAVSAATAESKLSAGYDLERAKELKEQVTIEKIK</sequence>
<dbReference type="NCBIfam" id="TIGR03168">
    <property type="entry name" value="1-PFK"/>
    <property type="match status" value="1"/>
</dbReference>
<evidence type="ECO:0000256" key="3">
    <source>
        <dbReference type="ARBA" id="ARBA00022741"/>
    </source>
</evidence>
<evidence type="ECO:0000313" key="8">
    <source>
        <dbReference type="EMBL" id="MBC5666308.1"/>
    </source>
</evidence>
<dbReference type="EMBL" id="JACOOY010000026">
    <property type="protein sequence ID" value="MBC5666308.1"/>
    <property type="molecule type" value="Genomic_DNA"/>
</dbReference>
<dbReference type="Gene3D" id="3.40.1190.20">
    <property type="match status" value="1"/>
</dbReference>
<dbReference type="InterPro" id="IPR017583">
    <property type="entry name" value="Tagatose/fructose_Pkinase"/>
</dbReference>
<keyword evidence="2 6" id="KW-0808">Transferase</keyword>